<protein>
    <submittedName>
        <fullName evidence="1">Alanyl-tRNA synthetase</fullName>
    </submittedName>
</protein>
<dbReference type="Proteomes" id="UP000031390">
    <property type="component" value="Unassembled WGS sequence"/>
</dbReference>
<gene>
    <name evidence="1" type="ORF">MCC93_24310</name>
</gene>
<evidence type="ECO:0000313" key="2">
    <source>
        <dbReference type="Proteomes" id="UP000031390"/>
    </source>
</evidence>
<dbReference type="EMBL" id="JUFZ01000117">
    <property type="protein sequence ID" value="KIC06103.1"/>
    <property type="molecule type" value="Genomic_DNA"/>
</dbReference>
<name>A0A0C1EB88_9NEIS</name>
<sequence>MHRLRHTLCAGISKAMTGKVKAGDFVKFAAEQVGGKSGGRLGLEQV</sequence>
<keyword evidence="1" id="KW-0436">Ligase</keyword>
<comment type="caution">
    <text evidence="1">The sequence shown here is derived from an EMBL/GenBank/DDBJ whole genome shotgun (WGS) entry which is preliminary data.</text>
</comment>
<reference evidence="1 2" key="1">
    <citation type="submission" date="2014-12" db="EMBL/GenBank/DDBJ databases">
        <title>Genome sequence of Morococcus cerebrosus.</title>
        <authorList>
            <person name="Shin S.-K."/>
            <person name="Yi H."/>
        </authorList>
    </citation>
    <scope>NUCLEOTIDE SEQUENCE [LARGE SCALE GENOMIC DNA]</scope>
    <source>
        <strain evidence="1 2">CIP 81.93</strain>
    </source>
</reference>
<organism evidence="1 2">
    <name type="scientific">Morococcus cerebrosus</name>
    <dbReference type="NCBI Taxonomy" id="1056807"/>
    <lineage>
        <taxon>Bacteria</taxon>
        <taxon>Pseudomonadati</taxon>
        <taxon>Pseudomonadota</taxon>
        <taxon>Betaproteobacteria</taxon>
        <taxon>Neisseriales</taxon>
        <taxon>Neisseriaceae</taxon>
        <taxon>Morococcus</taxon>
    </lineage>
</organism>
<dbReference type="Gene3D" id="3.10.310.40">
    <property type="match status" value="1"/>
</dbReference>
<accession>A0A0C1EB88</accession>
<evidence type="ECO:0000313" key="1">
    <source>
        <dbReference type="EMBL" id="KIC06103.1"/>
    </source>
</evidence>
<dbReference type="GO" id="GO:0004812">
    <property type="term" value="F:aminoacyl-tRNA ligase activity"/>
    <property type="evidence" value="ECO:0007669"/>
    <property type="project" value="UniProtKB-KW"/>
</dbReference>
<keyword evidence="1" id="KW-0030">Aminoacyl-tRNA synthetase</keyword>
<proteinExistence type="predicted"/>
<dbReference type="AlphaFoldDB" id="A0A0C1EB88"/>